<keyword evidence="2" id="KW-0479">Metal-binding</keyword>
<dbReference type="EMBL" id="LLXZ01000118">
    <property type="protein sequence ID" value="KRR06291.1"/>
    <property type="molecule type" value="Genomic_DNA"/>
</dbReference>
<evidence type="ECO:0000313" key="5">
    <source>
        <dbReference type="EMBL" id="KRR06291.1"/>
    </source>
</evidence>
<evidence type="ECO:0000256" key="1">
    <source>
        <dbReference type="ARBA" id="ARBA00005568"/>
    </source>
</evidence>
<comment type="similarity">
    <text evidence="1">Belongs to the HpcH/HpaI aldolase family.</text>
</comment>
<protein>
    <submittedName>
        <fullName evidence="5">Aldolase</fullName>
    </submittedName>
</protein>
<dbReference type="PANTHER" id="PTHR30502:SF0">
    <property type="entry name" value="PHOSPHOENOLPYRUVATE CARBOXYLASE FAMILY PROTEIN"/>
    <property type="match status" value="1"/>
</dbReference>
<dbReference type="Pfam" id="PF03328">
    <property type="entry name" value="HpcH_HpaI"/>
    <property type="match status" value="1"/>
</dbReference>
<dbReference type="AlphaFoldDB" id="A0A0R3LLK2"/>
<dbReference type="SUPFAM" id="SSF51621">
    <property type="entry name" value="Phosphoenolpyruvate/pyruvate domain"/>
    <property type="match status" value="1"/>
</dbReference>
<dbReference type="InterPro" id="IPR050251">
    <property type="entry name" value="HpcH-HpaI_aldolase"/>
</dbReference>
<proteinExistence type="inferred from homology"/>
<dbReference type="OrthoDB" id="9802624at2"/>
<feature type="domain" description="HpcH/HpaI aldolase/citrate lyase" evidence="4">
    <location>
        <begin position="34"/>
        <end position="254"/>
    </location>
</feature>
<evidence type="ECO:0000256" key="2">
    <source>
        <dbReference type="ARBA" id="ARBA00022723"/>
    </source>
</evidence>
<dbReference type="InterPro" id="IPR015813">
    <property type="entry name" value="Pyrv/PenolPyrv_kinase-like_dom"/>
</dbReference>
<dbReference type="Proteomes" id="UP000050863">
    <property type="component" value="Unassembled WGS sequence"/>
</dbReference>
<reference evidence="5 6" key="1">
    <citation type="submission" date="2014-03" db="EMBL/GenBank/DDBJ databases">
        <title>Bradyrhizobium valentinum sp. nov., isolated from effective nodules of Lupinus mariae-josephae, a lupine endemic of basic-lime soils in Eastern Spain.</title>
        <authorList>
            <person name="Duran D."/>
            <person name="Rey L."/>
            <person name="Navarro A."/>
            <person name="Busquets A."/>
            <person name="Imperial J."/>
            <person name="Ruiz-Argueso T."/>
        </authorList>
    </citation>
    <scope>NUCLEOTIDE SEQUENCE [LARGE SCALE GENOMIC DNA]</scope>
    <source>
        <strain evidence="5 6">PAC68</strain>
    </source>
</reference>
<evidence type="ECO:0000313" key="6">
    <source>
        <dbReference type="Proteomes" id="UP000050863"/>
    </source>
</evidence>
<gene>
    <name evidence="5" type="ORF">CQ12_11655</name>
</gene>
<keyword evidence="6" id="KW-1185">Reference proteome</keyword>
<comment type="caution">
    <text evidence="5">The sequence shown here is derived from an EMBL/GenBank/DDBJ whole genome shotgun (WGS) entry which is preliminary data.</text>
</comment>
<sequence>MAVEETTVSGEIVRPHFSSFRRRFSARQTVVGSFIKTPTTHATEIFGALGYDFVVIDEEHAPIDRAMTDLMLLAARAGNLAGIVRVSSDDPAKILSCLDCGAAGVLVPHVATVEKARAVAAAARYRGGRRGYSGSSRAGAYGGTPMWSLVDDQDASVCAIAMIEDPEALDQIDAIAAVDGIHGFFIGRGDLTVALGAKSSADASVKDAVIRIIAAAKKAAKPVCVMVAGAAEAKEFAELGASAFIISSDQGQMRRAAAQTLTEFKTLVKTTDGSHVSQL</sequence>
<dbReference type="InterPro" id="IPR040442">
    <property type="entry name" value="Pyrv_kinase-like_dom_sf"/>
</dbReference>
<accession>A0A0R3LLK2</accession>
<name>A0A0R3LLK2_9BRAD</name>
<dbReference type="InterPro" id="IPR005000">
    <property type="entry name" value="Aldolase/citrate-lyase_domain"/>
</dbReference>
<evidence type="ECO:0000259" key="4">
    <source>
        <dbReference type="Pfam" id="PF03328"/>
    </source>
</evidence>
<dbReference type="PANTHER" id="PTHR30502">
    <property type="entry name" value="2-KETO-3-DEOXY-L-RHAMNONATE ALDOLASE"/>
    <property type="match status" value="1"/>
</dbReference>
<keyword evidence="3" id="KW-0456">Lyase</keyword>
<dbReference type="GO" id="GO:0016832">
    <property type="term" value="F:aldehyde-lyase activity"/>
    <property type="evidence" value="ECO:0007669"/>
    <property type="project" value="TreeGrafter"/>
</dbReference>
<dbReference type="GO" id="GO:0046872">
    <property type="term" value="F:metal ion binding"/>
    <property type="evidence" value="ECO:0007669"/>
    <property type="project" value="UniProtKB-KW"/>
</dbReference>
<organism evidence="5 6">
    <name type="scientific">Bradyrhizobium jicamae</name>
    <dbReference type="NCBI Taxonomy" id="280332"/>
    <lineage>
        <taxon>Bacteria</taxon>
        <taxon>Pseudomonadati</taxon>
        <taxon>Pseudomonadota</taxon>
        <taxon>Alphaproteobacteria</taxon>
        <taxon>Hyphomicrobiales</taxon>
        <taxon>Nitrobacteraceae</taxon>
        <taxon>Bradyrhizobium</taxon>
    </lineage>
</organism>
<dbReference type="GO" id="GO:0005737">
    <property type="term" value="C:cytoplasm"/>
    <property type="evidence" value="ECO:0007669"/>
    <property type="project" value="TreeGrafter"/>
</dbReference>
<dbReference type="Gene3D" id="3.20.20.60">
    <property type="entry name" value="Phosphoenolpyruvate-binding domains"/>
    <property type="match status" value="1"/>
</dbReference>
<evidence type="ECO:0000256" key="3">
    <source>
        <dbReference type="ARBA" id="ARBA00023239"/>
    </source>
</evidence>
<dbReference type="STRING" id="280332.CQ12_11655"/>